<comment type="caution">
    <text evidence="2">The sequence shown here is derived from an EMBL/GenBank/DDBJ whole genome shotgun (WGS) entry which is preliminary data.</text>
</comment>
<protein>
    <submittedName>
        <fullName evidence="2">Uncharacterized protein</fullName>
    </submittedName>
</protein>
<dbReference type="AlphaFoldDB" id="A0A5C8Z9T8"/>
<name>A0A5C8Z9T8_9GAMM</name>
<dbReference type="EMBL" id="VKAD01000001">
    <property type="protein sequence ID" value="TXR54154.1"/>
    <property type="molecule type" value="Genomic_DNA"/>
</dbReference>
<keyword evidence="1" id="KW-1133">Transmembrane helix</keyword>
<feature type="transmembrane region" description="Helical" evidence="1">
    <location>
        <begin position="39"/>
        <end position="57"/>
    </location>
</feature>
<accession>A0A5C8Z9T8</accession>
<dbReference type="RefSeq" id="WP_147713553.1">
    <property type="nucleotide sequence ID" value="NZ_VKAD01000001.1"/>
</dbReference>
<organism evidence="2 3">
    <name type="scientific">Reinekea thalattae</name>
    <dbReference type="NCBI Taxonomy" id="2593301"/>
    <lineage>
        <taxon>Bacteria</taxon>
        <taxon>Pseudomonadati</taxon>
        <taxon>Pseudomonadota</taxon>
        <taxon>Gammaproteobacteria</taxon>
        <taxon>Oceanospirillales</taxon>
        <taxon>Saccharospirillaceae</taxon>
        <taxon>Reinekea</taxon>
    </lineage>
</organism>
<keyword evidence="3" id="KW-1185">Reference proteome</keyword>
<evidence type="ECO:0000313" key="2">
    <source>
        <dbReference type="EMBL" id="TXR54154.1"/>
    </source>
</evidence>
<keyword evidence="1" id="KW-0812">Transmembrane</keyword>
<gene>
    <name evidence="2" type="ORF">FME95_06355</name>
</gene>
<dbReference type="Proteomes" id="UP000321764">
    <property type="component" value="Unassembled WGS sequence"/>
</dbReference>
<sequence length="266" mass="29645">MKIHSKIPALTSSLITIGASVLSVPGVLPEGTPRTPFLFLALALFILSITLLCVYYFDLRYVFSNLVALKNLGIRKIDESGGGSIKWKSKVLSTSKRIRFMAVSGEGFIKAYREPIITALVDKKVIIKVLLATPASEFISDLENVESKVRAGHISPEIHKVSALLEEYLIEADKRKTQDDLIGKIYIAFFDTEFRNSALICDEKQGWLTINQPPKRAVESVSFQLVSGKNSLLNTTVNHFDTVWDICKSRNTVKQILLNQTELEAT</sequence>
<proteinExistence type="predicted"/>
<dbReference type="OrthoDB" id="72299at2"/>
<keyword evidence="1" id="KW-0472">Membrane</keyword>
<evidence type="ECO:0000256" key="1">
    <source>
        <dbReference type="SAM" id="Phobius"/>
    </source>
</evidence>
<evidence type="ECO:0000313" key="3">
    <source>
        <dbReference type="Proteomes" id="UP000321764"/>
    </source>
</evidence>
<reference evidence="2 3" key="1">
    <citation type="submission" date="2019-07" db="EMBL/GenBank/DDBJ databases">
        <title>Reinekea sp. strain SSH23 genome sequencing and assembly.</title>
        <authorList>
            <person name="Kim I."/>
        </authorList>
    </citation>
    <scope>NUCLEOTIDE SEQUENCE [LARGE SCALE GENOMIC DNA]</scope>
    <source>
        <strain evidence="2 3">SSH23</strain>
    </source>
</reference>